<dbReference type="Pfam" id="PF13023">
    <property type="entry name" value="HD_3"/>
    <property type="match status" value="1"/>
</dbReference>
<feature type="domain" description="HD" evidence="1">
    <location>
        <begin position="197"/>
        <end position="371"/>
    </location>
</feature>
<dbReference type="AlphaFoldDB" id="A0A6L5YD43"/>
<organism evidence="2 3">
    <name type="scientific">Pyramidobacter porci</name>
    <dbReference type="NCBI Taxonomy" id="2605789"/>
    <lineage>
        <taxon>Bacteria</taxon>
        <taxon>Thermotogati</taxon>
        <taxon>Synergistota</taxon>
        <taxon>Synergistia</taxon>
        <taxon>Synergistales</taxon>
        <taxon>Dethiosulfovibrionaceae</taxon>
        <taxon>Pyramidobacter</taxon>
    </lineage>
</organism>
<protein>
    <submittedName>
        <fullName evidence="2">HD domain-containing protein</fullName>
    </submittedName>
</protein>
<proteinExistence type="predicted"/>
<evidence type="ECO:0000313" key="3">
    <source>
        <dbReference type="Proteomes" id="UP000473699"/>
    </source>
</evidence>
<sequence length="397" mass="45679">MISKGLMELIFSASSIERWNDHPRTAQFTEIDKQAHKAMIAYFIARAEEDRGRAVDWNRLVANGAFSFLHRVLVTDIKPPVFHRLMQDRAQQRQLNDWVYAQLEPLLSPLDYPLCGQCRAYLGSVPDSLEDRILGAAHYIATRWEFGFIYYWSKPLYGIEKTREEIMGEIEKYRDLAAVEDILSPEGGAFNDLISLVGQLQFQKRWAQVQRLPPTSVLGHLLVVALLSWLISLEIGAGARRRRNDFYGGLFHDLPEVLTRDIISPVKRSVKGLDELVKKLERRGVEENLFPLLPPAWRDDVLYMVMDEFENRVRTNGRVRVIGRDLADAEGRDEMDPVDGRVIEVCDKLSAYIEARESIRIGVRPSALEEASMRLYDSFASRRVAGYEVKELFDCFR</sequence>
<gene>
    <name evidence="2" type="ORF">FYJ74_08040</name>
</gene>
<keyword evidence="3" id="KW-1185">Reference proteome</keyword>
<evidence type="ECO:0000313" key="2">
    <source>
        <dbReference type="EMBL" id="MST55978.1"/>
    </source>
</evidence>
<accession>A0A6L5YD43</accession>
<evidence type="ECO:0000259" key="1">
    <source>
        <dbReference type="Pfam" id="PF13023"/>
    </source>
</evidence>
<reference evidence="2 3" key="1">
    <citation type="submission" date="2019-08" db="EMBL/GenBank/DDBJ databases">
        <title>In-depth cultivation of the pig gut microbiome towards novel bacterial diversity and tailored functional studies.</title>
        <authorList>
            <person name="Wylensek D."/>
            <person name="Hitch T.C.A."/>
            <person name="Clavel T."/>
        </authorList>
    </citation>
    <scope>NUCLEOTIDE SEQUENCE [LARGE SCALE GENOMIC DNA]</scope>
    <source>
        <strain evidence="2 3">SM-530-WT-4B</strain>
    </source>
</reference>
<name>A0A6L5YD43_9BACT</name>
<dbReference type="SUPFAM" id="SSF109604">
    <property type="entry name" value="HD-domain/PDEase-like"/>
    <property type="match status" value="1"/>
</dbReference>
<dbReference type="Proteomes" id="UP000473699">
    <property type="component" value="Unassembled WGS sequence"/>
</dbReference>
<comment type="caution">
    <text evidence="2">The sequence shown here is derived from an EMBL/GenBank/DDBJ whole genome shotgun (WGS) entry which is preliminary data.</text>
</comment>
<dbReference type="InterPro" id="IPR006674">
    <property type="entry name" value="HD_domain"/>
</dbReference>
<dbReference type="Gene3D" id="1.10.3210.10">
    <property type="entry name" value="Hypothetical protein af1432"/>
    <property type="match status" value="2"/>
</dbReference>
<dbReference type="RefSeq" id="WP_154529067.1">
    <property type="nucleotide sequence ID" value="NZ_JAXDZJ010000016.1"/>
</dbReference>
<dbReference type="EMBL" id="VUNH01000008">
    <property type="protein sequence ID" value="MST55978.1"/>
    <property type="molecule type" value="Genomic_DNA"/>
</dbReference>